<dbReference type="InterPro" id="IPR029044">
    <property type="entry name" value="Nucleotide-diphossugar_trans"/>
</dbReference>
<dbReference type="EMBL" id="JACXAA010000002">
    <property type="protein sequence ID" value="MBD2752566.1"/>
    <property type="molecule type" value="Genomic_DNA"/>
</dbReference>
<dbReference type="Gene3D" id="3.90.550.10">
    <property type="entry name" value="Spore Coat Polysaccharide Biosynthesis Protein SpsA, Chain A"/>
    <property type="match status" value="1"/>
</dbReference>
<name>A0A927AZF4_9BACT</name>
<evidence type="ECO:0000313" key="1">
    <source>
        <dbReference type="EMBL" id="MBD2752566.1"/>
    </source>
</evidence>
<accession>A0A927AZF4</accession>
<protein>
    <recommendedName>
        <fullName evidence="3">Nucleotide-diphospho-sugar transferase</fullName>
    </recommendedName>
</protein>
<proteinExistence type="predicted"/>
<evidence type="ECO:0008006" key="3">
    <source>
        <dbReference type="Google" id="ProtNLM"/>
    </source>
</evidence>
<comment type="caution">
    <text evidence="1">The sequence shown here is derived from an EMBL/GenBank/DDBJ whole genome shotgun (WGS) entry which is preliminary data.</text>
</comment>
<dbReference type="RefSeq" id="WP_191038198.1">
    <property type="nucleotide sequence ID" value="NZ_JACXAA010000002.1"/>
</dbReference>
<gene>
    <name evidence="1" type="ORF">IC230_06685</name>
</gene>
<evidence type="ECO:0000313" key="2">
    <source>
        <dbReference type="Proteomes" id="UP000653797"/>
    </source>
</evidence>
<organism evidence="1 2">
    <name type="scientific">Spirosoma validum</name>
    <dbReference type="NCBI Taxonomy" id="2771355"/>
    <lineage>
        <taxon>Bacteria</taxon>
        <taxon>Pseudomonadati</taxon>
        <taxon>Bacteroidota</taxon>
        <taxon>Cytophagia</taxon>
        <taxon>Cytophagales</taxon>
        <taxon>Cytophagaceae</taxon>
        <taxon>Spirosoma</taxon>
    </lineage>
</organism>
<reference evidence="1" key="1">
    <citation type="submission" date="2020-09" db="EMBL/GenBank/DDBJ databases">
        <authorList>
            <person name="Kim M.K."/>
        </authorList>
    </citation>
    <scope>NUCLEOTIDE SEQUENCE</scope>
    <source>
        <strain evidence="1">BT704</strain>
    </source>
</reference>
<keyword evidence="2" id="KW-1185">Reference proteome</keyword>
<dbReference type="Proteomes" id="UP000653797">
    <property type="component" value="Unassembled WGS sequence"/>
</dbReference>
<dbReference type="AlphaFoldDB" id="A0A927AZF4"/>
<sequence>MQLNVLFIIFNKVDETKRVFNVIKKQKPSRLFVAADGPRLNKEGEVEKCKYVRQWVLENIDWNCEVKTLFRDENVGCGRGPSEAITWFFEHVTEGVILEDDCLPNDTFFTFCLHLLDKYRDEHKISMISGNNFQQIQPMALDSDYYFSIFPSSHGWATWRRSWDGFDYHLSGWPKANKAKLKTYLFEVKEYSQWWLNYFTWLYENKPEDMWDFQFHYLCMIRNQLAIIPKANLVTNIGYGPDATHSQNPDSYFANVPTYELAIPFKHPSSIERNYAADLFIQPMLFGRVDVDTTFKKVKRVIKKAIRYNPR</sequence>
<dbReference type="SUPFAM" id="SSF53448">
    <property type="entry name" value="Nucleotide-diphospho-sugar transferases"/>
    <property type="match status" value="1"/>
</dbReference>